<dbReference type="Pfam" id="PF01764">
    <property type="entry name" value="Lipase_3"/>
    <property type="match status" value="1"/>
</dbReference>
<name>A0A833QHW7_9POAL</name>
<evidence type="ECO:0000259" key="3">
    <source>
        <dbReference type="Pfam" id="PF01764"/>
    </source>
</evidence>
<dbReference type="PANTHER" id="PTHR46023">
    <property type="entry name" value="LIPASE CLASS 3 PROTEIN-LIKE"/>
    <property type="match status" value="1"/>
</dbReference>
<dbReference type="Proteomes" id="UP000623129">
    <property type="component" value="Unassembled WGS sequence"/>
</dbReference>
<evidence type="ECO:0000313" key="4">
    <source>
        <dbReference type="EMBL" id="KAF3323928.1"/>
    </source>
</evidence>
<dbReference type="InterPro" id="IPR002921">
    <property type="entry name" value="Fungal_lipase-type"/>
</dbReference>
<accession>A0A833QHW7</accession>
<evidence type="ECO:0000256" key="1">
    <source>
        <dbReference type="SAM" id="MobiDB-lite"/>
    </source>
</evidence>
<keyword evidence="2" id="KW-0732">Signal</keyword>
<keyword evidence="5" id="KW-1185">Reference proteome</keyword>
<reference evidence="4" key="1">
    <citation type="submission" date="2020-01" db="EMBL/GenBank/DDBJ databases">
        <title>Genome sequence of Kobresia littledalei, the first chromosome-level genome in the family Cyperaceae.</title>
        <authorList>
            <person name="Qu G."/>
        </authorList>
    </citation>
    <scope>NUCLEOTIDE SEQUENCE</scope>
    <source>
        <strain evidence="4">C.B.Clarke</strain>
        <tissue evidence="4">Leaf</tissue>
    </source>
</reference>
<dbReference type="AlphaFoldDB" id="A0A833QHW7"/>
<feature type="chain" id="PRO_5032330731" evidence="2">
    <location>
        <begin position="22"/>
        <end position="374"/>
    </location>
</feature>
<organism evidence="4 5">
    <name type="scientific">Carex littledalei</name>
    <dbReference type="NCBI Taxonomy" id="544730"/>
    <lineage>
        <taxon>Eukaryota</taxon>
        <taxon>Viridiplantae</taxon>
        <taxon>Streptophyta</taxon>
        <taxon>Embryophyta</taxon>
        <taxon>Tracheophyta</taxon>
        <taxon>Spermatophyta</taxon>
        <taxon>Magnoliopsida</taxon>
        <taxon>Liliopsida</taxon>
        <taxon>Poales</taxon>
        <taxon>Cyperaceae</taxon>
        <taxon>Cyperoideae</taxon>
        <taxon>Cariceae</taxon>
        <taxon>Carex</taxon>
        <taxon>Carex subgen. Euthyceras</taxon>
    </lineage>
</organism>
<gene>
    <name evidence="4" type="ORF">FCM35_KLT11395</name>
</gene>
<evidence type="ECO:0000313" key="5">
    <source>
        <dbReference type="Proteomes" id="UP000623129"/>
    </source>
</evidence>
<protein>
    <submittedName>
        <fullName evidence="4">Putative lipase class 3 family protein</fullName>
    </submittedName>
</protein>
<feature type="domain" description="Fungal lipase-type" evidence="3">
    <location>
        <begin position="180"/>
        <end position="305"/>
    </location>
</feature>
<dbReference type="OrthoDB" id="438440at2759"/>
<dbReference type="InterPro" id="IPR029058">
    <property type="entry name" value="AB_hydrolase_fold"/>
</dbReference>
<dbReference type="CDD" id="cd00519">
    <property type="entry name" value="Lipase_3"/>
    <property type="match status" value="1"/>
</dbReference>
<evidence type="ECO:0000256" key="2">
    <source>
        <dbReference type="SAM" id="SignalP"/>
    </source>
</evidence>
<dbReference type="EMBL" id="SWLB01000022">
    <property type="protein sequence ID" value="KAF3323928.1"/>
    <property type="molecule type" value="Genomic_DNA"/>
</dbReference>
<dbReference type="SUPFAM" id="SSF53474">
    <property type="entry name" value="alpha/beta-Hydrolases"/>
    <property type="match status" value="1"/>
</dbReference>
<dbReference type="Gene3D" id="3.40.50.1820">
    <property type="entry name" value="alpha/beta hydrolase"/>
    <property type="match status" value="1"/>
</dbReference>
<feature type="compositionally biased region" description="Basic residues" evidence="1">
    <location>
        <begin position="49"/>
        <end position="58"/>
    </location>
</feature>
<comment type="caution">
    <text evidence="4">The sequence shown here is derived from an EMBL/GenBank/DDBJ whole genome shotgun (WGS) entry which is preliminary data.</text>
</comment>
<dbReference type="GO" id="GO:0006629">
    <property type="term" value="P:lipid metabolic process"/>
    <property type="evidence" value="ECO:0007669"/>
    <property type="project" value="InterPro"/>
</dbReference>
<sequence length="374" mass="42325">MGTKNMAAAMGTAVLLYLVLSGRLSVEDAEERRLLMEASKRTQIERKEKREKKKKNNKVKWPEKPPVNFGQALGQSSRAVRYTWKQTLGKWTLGEIAFGIKYYMKQQENLQHEYTEGNNIPLGHDVTKELIYLLRHLNLCMFFSKKPYKVFMEHGRYSDDDLLRASFTVVRDGDTECFLLLIRGAISVKERLTAATGAAVPFHHVVMHDGTVTDVVLGHAHCRMVAAARWIVKCAVPALSDAVRQHPDYNIKIIGHLMGAAIASILTYMLREHKELSCTCIAYGPAACMTWELAESGKDFITTLVNRTAAQLRAEVTVSSWLTDLRDQIQHTRFLTLVNRSVAFMRSHVPFVSHPHSKVVNADMLVKSNEVFSH</sequence>
<dbReference type="PANTHER" id="PTHR46023:SF1">
    <property type="entry name" value="OS12G0554500 PROTEIN"/>
    <property type="match status" value="1"/>
</dbReference>
<proteinExistence type="predicted"/>
<feature type="signal peptide" evidence="2">
    <location>
        <begin position="1"/>
        <end position="21"/>
    </location>
</feature>
<feature type="region of interest" description="Disordered" evidence="1">
    <location>
        <begin position="44"/>
        <end position="65"/>
    </location>
</feature>